<proteinExistence type="predicted"/>
<evidence type="ECO:0000313" key="3">
    <source>
        <dbReference type="EMBL" id="MDA0164319.1"/>
    </source>
</evidence>
<dbReference type="EMBL" id="JAPDOD010000032">
    <property type="protein sequence ID" value="MDA0164319.1"/>
    <property type="molecule type" value="Genomic_DNA"/>
</dbReference>
<dbReference type="Gene3D" id="2.40.160.210">
    <property type="entry name" value="Acyl-CoA thioesterase, double hotdog domain"/>
    <property type="match status" value="1"/>
</dbReference>
<dbReference type="InterPro" id="IPR052389">
    <property type="entry name" value="Sec_Metab_Biosynth-Assoc"/>
</dbReference>
<dbReference type="RefSeq" id="WP_270043570.1">
    <property type="nucleotide sequence ID" value="NZ_JAPDOD010000032.1"/>
</dbReference>
<dbReference type="Proteomes" id="UP001149140">
    <property type="component" value="Unassembled WGS sequence"/>
</dbReference>
<dbReference type="SUPFAM" id="SSF54637">
    <property type="entry name" value="Thioesterase/thiol ester dehydrase-isomerase"/>
    <property type="match status" value="2"/>
</dbReference>
<dbReference type="Pfam" id="PF13622">
    <property type="entry name" value="4HBT_3"/>
    <property type="match status" value="1"/>
</dbReference>
<dbReference type="InterPro" id="IPR049449">
    <property type="entry name" value="TesB_ACOT8-like_N"/>
</dbReference>
<dbReference type="Pfam" id="PF20789">
    <property type="entry name" value="4HBT_3C"/>
    <property type="match status" value="1"/>
</dbReference>
<comment type="caution">
    <text evidence="3">The sequence shown here is derived from an EMBL/GenBank/DDBJ whole genome shotgun (WGS) entry which is preliminary data.</text>
</comment>
<evidence type="ECO:0000259" key="2">
    <source>
        <dbReference type="Pfam" id="PF20789"/>
    </source>
</evidence>
<accession>A0A9X3MWX4</accession>
<dbReference type="InterPro" id="IPR049450">
    <property type="entry name" value="ACOT8-like_C"/>
</dbReference>
<dbReference type="PANTHER" id="PTHR38110:SF1">
    <property type="entry name" value="THIOESTERASE DOMAIN-CONTAINING PROTEIN"/>
    <property type="match status" value="1"/>
</dbReference>
<protein>
    <submittedName>
        <fullName evidence="3">Thioesterase family protein</fullName>
    </submittedName>
</protein>
<keyword evidence="4" id="KW-1185">Reference proteome</keyword>
<evidence type="ECO:0000313" key="4">
    <source>
        <dbReference type="Proteomes" id="UP001149140"/>
    </source>
</evidence>
<evidence type="ECO:0000259" key="1">
    <source>
        <dbReference type="Pfam" id="PF13622"/>
    </source>
</evidence>
<dbReference type="InterPro" id="IPR029069">
    <property type="entry name" value="HotDog_dom_sf"/>
</dbReference>
<feature type="domain" description="Acyl-CoA thioesterase-like N-terminal HotDog" evidence="1">
    <location>
        <begin position="22"/>
        <end position="105"/>
    </location>
</feature>
<gene>
    <name evidence="3" type="ORF">OM076_28875</name>
</gene>
<dbReference type="AlphaFoldDB" id="A0A9X3MWX4"/>
<dbReference type="CDD" id="cd03443">
    <property type="entry name" value="PaaI_thioesterase"/>
    <property type="match status" value="1"/>
</dbReference>
<sequence>MAFDEDIALAPAGEGAYEGRIADGWTTPRGPHGGYVMAMVLHAMELAIGDPQRQPRSLTVHFLRPPKLGPVIARPLIERAGRALSTVTARLEQDGKPVALGVGAFSPAWDAPDVGDAPMPDGVAPPAELSPPLPGAPAFANQLAMQPRFGDAPLTGSDNEMVGGWIDLREPRPLDGPALCVLADGWYPAIWARLTQLHPAPTIDLTVHFRAPLPVEGPLLARFTTKLARGGFFEEDSELWATDGTLVAQSRQLGLLLPPIS</sequence>
<dbReference type="PANTHER" id="PTHR38110">
    <property type="entry name" value="CHROMOSOME 23, WHOLE GENOME SHOTGUN SEQUENCE"/>
    <property type="match status" value="1"/>
</dbReference>
<organism evidence="3 4">
    <name type="scientific">Solirubrobacter ginsenosidimutans</name>
    <dbReference type="NCBI Taxonomy" id="490573"/>
    <lineage>
        <taxon>Bacteria</taxon>
        <taxon>Bacillati</taxon>
        <taxon>Actinomycetota</taxon>
        <taxon>Thermoleophilia</taxon>
        <taxon>Solirubrobacterales</taxon>
        <taxon>Solirubrobacteraceae</taxon>
        <taxon>Solirubrobacter</taxon>
    </lineage>
</organism>
<feature type="domain" description="Acyl-CoA thioesterase-like C-terminal" evidence="2">
    <location>
        <begin position="131"/>
        <end position="255"/>
    </location>
</feature>
<reference evidence="3" key="1">
    <citation type="submission" date="2022-10" db="EMBL/GenBank/DDBJ databases">
        <title>The WGS of Solirubrobacter ginsenosidimutans DSM 21036.</title>
        <authorList>
            <person name="Jiang Z."/>
        </authorList>
    </citation>
    <scope>NUCLEOTIDE SEQUENCE</scope>
    <source>
        <strain evidence="3">DSM 21036</strain>
    </source>
</reference>
<dbReference type="InterPro" id="IPR042171">
    <property type="entry name" value="Acyl-CoA_hotdog"/>
</dbReference>
<name>A0A9X3MWX4_9ACTN</name>